<comment type="caution">
    <text evidence="2">The sequence shown here is derived from an EMBL/GenBank/DDBJ whole genome shotgun (WGS) entry which is preliminary data.</text>
</comment>
<evidence type="ECO:0000256" key="1">
    <source>
        <dbReference type="SAM" id="Phobius"/>
    </source>
</evidence>
<keyword evidence="1" id="KW-0472">Membrane</keyword>
<gene>
    <name evidence="2" type="ORF">A2Z10_02885</name>
</gene>
<protein>
    <submittedName>
        <fullName evidence="2">Uncharacterized protein</fullName>
    </submittedName>
</protein>
<dbReference type="InterPro" id="IPR015943">
    <property type="entry name" value="WD40/YVTN_repeat-like_dom_sf"/>
</dbReference>
<dbReference type="GO" id="GO:0010411">
    <property type="term" value="P:xyloglucan metabolic process"/>
    <property type="evidence" value="ECO:0007669"/>
    <property type="project" value="TreeGrafter"/>
</dbReference>
<accession>A0A1F5B0R5</accession>
<dbReference type="EMBL" id="MEYI01000009">
    <property type="protein sequence ID" value="OGD24219.1"/>
    <property type="molecule type" value="Genomic_DNA"/>
</dbReference>
<dbReference type="Gene3D" id="2.130.10.10">
    <property type="entry name" value="YVTN repeat-like/Quinoprotein amine dehydrogenase"/>
    <property type="match status" value="3"/>
</dbReference>
<dbReference type="CDD" id="cd15482">
    <property type="entry name" value="Sialidase_non-viral"/>
    <property type="match status" value="1"/>
</dbReference>
<feature type="transmembrane region" description="Helical" evidence="1">
    <location>
        <begin position="6"/>
        <end position="25"/>
    </location>
</feature>
<dbReference type="PANTHER" id="PTHR43739:SF5">
    <property type="entry name" value="EXO-ALPHA-SIALIDASE"/>
    <property type="match status" value="1"/>
</dbReference>
<name>A0A1F5B0R5_9BACT</name>
<sequence>MKPTALIIVIAIIIGAILVFSPISLREMIASFPLFKSLETISSPQQGAVNEAQASMFRTTDGGITWFPQVAIDAGSSLPSVTVLDVAFDYLNSNIVYLGTEAGLYKTLNNGQNWERQIDNNKRLADAAVVYRVVQDPRDTNNIYVAAFQNKYGVFLKSTDGGVSFFQTYITQLENYAVQAIAIHPTRSNVLYIGTGQGGVFMSEDYGDTWKVASWLTGPVTNIVFNPHNGDEMYAVVQNRGLFRSVNGGREWKEFSRELSRIAAYNNVMMFMLDPANTNKLYLALGNGLVKSENWGRSWEFVKVLIPPKVLPIDAIAIDPKNTNTLYVGAGSLIYQSVDGGVNWGVQKFNTQKRITIIAIDPKDSKSIYMGMKNVKK</sequence>
<dbReference type="Proteomes" id="UP000176639">
    <property type="component" value="Unassembled WGS sequence"/>
</dbReference>
<evidence type="ECO:0000313" key="3">
    <source>
        <dbReference type="Proteomes" id="UP000176639"/>
    </source>
</evidence>
<proteinExistence type="predicted"/>
<dbReference type="SUPFAM" id="SSF110296">
    <property type="entry name" value="Oligoxyloglucan reducing end-specific cellobiohydrolase"/>
    <property type="match status" value="2"/>
</dbReference>
<dbReference type="PANTHER" id="PTHR43739">
    <property type="entry name" value="XYLOGLUCANASE (EUROFUNG)"/>
    <property type="match status" value="1"/>
</dbReference>
<dbReference type="AlphaFoldDB" id="A0A1F5B0R5"/>
<evidence type="ECO:0000313" key="2">
    <source>
        <dbReference type="EMBL" id="OGD24219.1"/>
    </source>
</evidence>
<keyword evidence="1" id="KW-0812">Transmembrane</keyword>
<dbReference type="InterPro" id="IPR052025">
    <property type="entry name" value="Xyloglucanase_GH74"/>
</dbReference>
<keyword evidence="1" id="KW-1133">Transmembrane helix</keyword>
<organism evidence="2 3">
    <name type="scientific">Candidatus Azambacteria bacterium RBG_16_47_10</name>
    <dbReference type="NCBI Taxonomy" id="1797292"/>
    <lineage>
        <taxon>Bacteria</taxon>
        <taxon>Candidatus Azamiibacteriota</taxon>
    </lineage>
</organism>
<reference evidence="2 3" key="1">
    <citation type="journal article" date="2016" name="Nat. Commun.">
        <title>Thousands of microbial genomes shed light on interconnected biogeochemical processes in an aquifer system.</title>
        <authorList>
            <person name="Anantharaman K."/>
            <person name="Brown C.T."/>
            <person name="Hug L.A."/>
            <person name="Sharon I."/>
            <person name="Castelle C.J."/>
            <person name="Probst A.J."/>
            <person name="Thomas B.C."/>
            <person name="Singh A."/>
            <person name="Wilkins M.J."/>
            <person name="Karaoz U."/>
            <person name="Brodie E.L."/>
            <person name="Williams K.H."/>
            <person name="Hubbard S.S."/>
            <person name="Banfield J.F."/>
        </authorList>
    </citation>
    <scope>NUCLEOTIDE SEQUENCE [LARGE SCALE GENOMIC DNA]</scope>
</reference>